<organism evidence="10 11">
    <name type="scientific">Pseudocohnilembus persalinus</name>
    <name type="common">Ciliate</name>
    <dbReference type="NCBI Taxonomy" id="266149"/>
    <lineage>
        <taxon>Eukaryota</taxon>
        <taxon>Sar</taxon>
        <taxon>Alveolata</taxon>
        <taxon>Ciliophora</taxon>
        <taxon>Intramacronucleata</taxon>
        <taxon>Oligohymenophorea</taxon>
        <taxon>Scuticociliatia</taxon>
        <taxon>Philasterida</taxon>
        <taxon>Pseudocohnilembidae</taxon>
        <taxon>Pseudocohnilembus</taxon>
    </lineage>
</organism>
<comment type="function">
    <text evidence="6">Involved in the biogenesis of the 60S ribosomal subunit.</text>
</comment>
<evidence type="ECO:0000256" key="1">
    <source>
        <dbReference type="ARBA" id="ARBA00004604"/>
    </source>
</evidence>
<comment type="caution">
    <text evidence="10">The sequence shown here is derived from an EMBL/GenBank/DDBJ whole genome shotgun (WGS) entry which is preliminary data.</text>
</comment>
<feature type="region of interest" description="Disordered" evidence="8">
    <location>
        <begin position="555"/>
        <end position="618"/>
    </location>
</feature>
<evidence type="ECO:0000256" key="5">
    <source>
        <dbReference type="ARBA" id="ARBA00023242"/>
    </source>
</evidence>
<dbReference type="InParanoid" id="A0A0V0R2F1"/>
<evidence type="ECO:0000259" key="9">
    <source>
        <dbReference type="PROSITE" id="PS51710"/>
    </source>
</evidence>
<evidence type="ECO:0000256" key="3">
    <source>
        <dbReference type="ARBA" id="ARBA00022741"/>
    </source>
</evidence>
<dbReference type="InterPro" id="IPR024926">
    <property type="entry name" value="NOG1"/>
</dbReference>
<dbReference type="GO" id="GO:0016787">
    <property type="term" value="F:hydrolase activity"/>
    <property type="evidence" value="ECO:0007669"/>
    <property type="project" value="UniProtKB-KW"/>
</dbReference>
<keyword evidence="5 6" id="KW-0539">Nucleus</keyword>
<evidence type="ECO:0000256" key="6">
    <source>
        <dbReference type="PIRNR" id="PIRNR038919"/>
    </source>
</evidence>
<dbReference type="InterPro" id="IPR041623">
    <property type="entry name" value="NOG1_N"/>
</dbReference>
<evidence type="ECO:0000256" key="2">
    <source>
        <dbReference type="ARBA" id="ARBA00022517"/>
    </source>
</evidence>
<evidence type="ECO:0000256" key="7">
    <source>
        <dbReference type="SAM" id="Coils"/>
    </source>
</evidence>
<keyword evidence="2 6" id="KW-0690">Ribosome biogenesis</keyword>
<dbReference type="PRINTS" id="PR00326">
    <property type="entry name" value="GTP1OBG"/>
</dbReference>
<dbReference type="CDD" id="cd01897">
    <property type="entry name" value="NOG"/>
    <property type="match status" value="1"/>
</dbReference>
<dbReference type="FunCoup" id="A0A0V0R2F1">
    <property type="interactions" value="438"/>
</dbReference>
<feature type="compositionally biased region" description="Basic residues" evidence="8">
    <location>
        <begin position="638"/>
        <end position="648"/>
    </location>
</feature>
<dbReference type="OMA" id="EWKNDVM"/>
<name>A0A0V0R2F1_PSEPJ</name>
<dbReference type="Gene3D" id="3.40.50.300">
    <property type="entry name" value="P-loop containing nucleotide triphosphate hydrolases"/>
    <property type="match status" value="1"/>
</dbReference>
<comment type="subcellular location">
    <subcellularLocation>
        <location evidence="1 6">Nucleus</location>
        <location evidence="1 6">Nucleolus</location>
    </subcellularLocation>
</comment>
<dbReference type="EMBL" id="LDAU01000062">
    <property type="protein sequence ID" value="KRX08573.1"/>
    <property type="molecule type" value="Genomic_DNA"/>
</dbReference>
<dbReference type="GO" id="GO:0005730">
    <property type="term" value="C:nucleolus"/>
    <property type="evidence" value="ECO:0007669"/>
    <property type="project" value="UniProtKB-SubCell"/>
</dbReference>
<dbReference type="GO" id="GO:0005525">
    <property type="term" value="F:GTP binding"/>
    <property type="evidence" value="ECO:0007669"/>
    <property type="project" value="UniProtKB-KW"/>
</dbReference>
<keyword evidence="10" id="KW-0378">Hydrolase</keyword>
<feature type="domain" description="OBG-type G" evidence="9">
    <location>
        <begin position="170"/>
        <end position="342"/>
    </location>
</feature>
<reference evidence="10 11" key="1">
    <citation type="journal article" date="2015" name="Sci. Rep.">
        <title>Genome of the facultative scuticociliatosis pathogen Pseudocohnilembus persalinus provides insight into its virulence through horizontal gene transfer.</title>
        <authorList>
            <person name="Xiong J."/>
            <person name="Wang G."/>
            <person name="Cheng J."/>
            <person name="Tian M."/>
            <person name="Pan X."/>
            <person name="Warren A."/>
            <person name="Jiang C."/>
            <person name="Yuan D."/>
            <person name="Miao W."/>
        </authorList>
    </citation>
    <scope>NUCLEOTIDE SEQUENCE [LARGE SCALE GENOMIC DNA]</scope>
    <source>
        <strain evidence="10">36N120E</strain>
    </source>
</reference>
<dbReference type="FunFam" id="1.20.120.1190:FF:000001">
    <property type="entry name" value="Nucleolar GTP-binding protein 1"/>
    <property type="match status" value="1"/>
</dbReference>
<accession>A0A0V0R2F1</accession>
<comment type="similarity">
    <text evidence="6">Belongs to the TRAFAC class OBG-HflX-like GTPase superfamily. OBG GTPase family. NOG subfamily.</text>
</comment>
<feature type="coiled-coil region" evidence="7">
    <location>
        <begin position="451"/>
        <end position="478"/>
    </location>
</feature>
<dbReference type="AlphaFoldDB" id="A0A0V0R2F1"/>
<protein>
    <recommendedName>
        <fullName evidence="6">Nucleolar GTP-binding protein 1</fullName>
    </recommendedName>
</protein>
<dbReference type="Gene3D" id="1.20.120.1190">
    <property type="match status" value="1"/>
</dbReference>
<sequence length="654" mass="75600">MMMNYNFKQITTIPNSKDLIDIVLSKTQRKTPTVVHNGYAIGRIRAFYIRKVKFTQDTIHEKLSGILDGFPKLEDIHPFFADLINVLYDRDHYKLALGHVNSCRNLIDNLAKDYVRLLKYADSLYRSKQLKKAALGRMCTIIKKLTSSLNYLEEVRKHLARLPTINPFERTLLITGYPNVGKSSFTNNVTNANVDVQPYPFTTQSLYVGHTDYDYARWQVIDSPGILDHSLEERNTIEMQSITALAHLKACVLYFIDISEMCGYTISQQIQLFNNIKPLFKNKPHLLVLTKTDLKPVEQVDPEDMASLQALAKEEGVELVSMSNKDGTGITEVKNSACKLLNAYRDTQTVDQVTGGQDIMKNTENVLRGVYIAQPKKRDNRERTTYIPEKIKQQGRQKIDRPTLRQIQDQFGGAGVFDFPLQEHFDLENNDWKYDVVPEIMDGKNIADFVDKDILEKLNALEKEEEMLEKARENEIDEDEGEGLDEETEAAFQEVVSKRALKKLEHKLKQNSRSKNIHRPTMEEFEKVLPEDANKESIRQRTLKNRRKLRGLDSDFSEESGVEDDNDIVDEQEEEKRANKGMLKRHRDLKRTLSRSRTRGYKEEKTPDQKAMDRVKFKIDKIWQGRAGEADRAIGTKMPKHQFSGKRSFKSDRR</sequence>
<dbReference type="GO" id="GO:0042254">
    <property type="term" value="P:ribosome biogenesis"/>
    <property type="evidence" value="ECO:0007669"/>
    <property type="project" value="UniProtKB-KW"/>
</dbReference>
<dbReference type="PANTHER" id="PTHR45759">
    <property type="entry name" value="NUCLEOLAR GTP-BINDING PROTEIN 1"/>
    <property type="match status" value="1"/>
</dbReference>
<keyword evidence="11" id="KW-1185">Reference proteome</keyword>
<dbReference type="PIRSF" id="PIRSF038919">
    <property type="entry name" value="NOG1"/>
    <property type="match status" value="1"/>
</dbReference>
<dbReference type="Pfam" id="PF17835">
    <property type="entry name" value="NOG1_N"/>
    <property type="match status" value="1"/>
</dbReference>
<dbReference type="InterPro" id="IPR012973">
    <property type="entry name" value="NOG_C"/>
</dbReference>
<dbReference type="Pfam" id="PF06858">
    <property type="entry name" value="NOG1"/>
    <property type="match status" value="1"/>
</dbReference>
<feature type="compositionally biased region" description="Basic and acidic residues" evidence="8">
    <location>
        <begin position="600"/>
        <end position="618"/>
    </location>
</feature>
<feature type="compositionally biased region" description="Basic residues" evidence="8">
    <location>
        <begin position="582"/>
        <end position="599"/>
    </location>
</feature>
<feature type="compositionally biased region" description="Acidic residues" evidence="8">
    <location>
        <begin position="555"/>
        <end position="573"/>
    </location>
</feature>
<proteinExistence type="inferred from homology"/>
<evidence type="ECO:0000256" key="8">
    <source>
        <dbReference type="SAM" id="MobiDB-lite"/>
    </source>
</evidence>
<dbReference type="Proteomes" id="UP000054937">
    <property type="component" value="Unassembled WGS sequence"/>
</dbReference>
<dbReference type="Pfam" id="PF08155">
    <property type="entry name" value="NOGCT"/>
    <property type="match status" value="1"/>
</dbReference>
<keyword evidence="4" id="KW-0342">GTP-binding</keyword>
<dbReference type="PROSITE" id="PS51710">
    <property type="entry name" value="G_OBG"/>
    <property type="match status" value="1"/>
</dbReference>
<dbReference type="OrthoDB" id="415015at2759"/>
<gene>
    <name evidence="10" type="ORF">PPERSA_10377</name>
</gene>
<dbReference type="InterPro" id="IPR010674">
    <property type="entry name" value="NOG1_Rossman_fold_dom"/>
</dbReference>
<evidence type="ECO:0000256" key="4">
    <source>
        <dbReference type="ARBA" id="ARBA00023134"/>
    </source>
</evidence>
<evidence type="ECO:0000313" key="11">
    <source>
        <dbReference type="Proteomes" id="UP000054937"/>
    </source>
</evidence>
<dbReference type="InterPro" id="IPR027417">
    <property type="entry name" value="P-loop_NTPase"/>
</dbReference>
<keyword evidence="3" id="KW-0547">Nucleotide-binding</keyword>
<dbReference type="SUPFAM" id="SSF52540">
    <property type="entry name" value="P-loop containing nucleoside triphosphate hydrolases"/>
    <property type="match status" value="1"/>
</dbReference>
<dbReference type="InterPro" id="IPR031167">
    <property type="entry name" value="G_OBG"/>
</dbReference>
<evidence type="ECO:0000313" key="10">
    <source>
        <dbReference type="EMBL" id="KRX08573.1"/>
    </source>
</evidence>
<keyword evidence="7" id="KW-0175">Coiled coil</keyword>
<dbReference type="InterPro" id="IPR006073">
    <property type="entry name" value="GTP-bd"/>
</dbReference>
<feature type="region of interest" description="Disordered" evidence="8">
    <location>
        <begin position="630"/>
        <end position="654"/>
    </location>
</feature>